<dbReference type="SUPFAM" id="SSF47473">
    <property type="entry name" value="EF-hand"/>
    <property type="match status" value="2"/>
</dbReference>
<name>A0A8J8NGI6_HALGN</name>
<dbReference type="AlphaFoldDB" id="A0A8J8NGI6"/>
<keyword evidence="1" id="KW-0175">Coiled coil</keyword>
<organism evidence="3 4">
    <name type="scientific">Halteria grandinella</name>
    <dbReference type="NCBI Taxonomy" id="5974"/>
    <lineage>
        <taxon>Eukaryota</taxon>
        <taxon>Sar</taxon>
        <taxon>Alveolata</taxon>
        <taxon>Ciliophora</taxon>
        <taxon>Intramacronucleata</taxon>
        <taxon>Spirotrichea</taxon>
        <taxon>Stichotrichia</taxon>
        <taxon>Sporadotrichida</taxon>
        <taxon>Halteriidae</taxon>
        <taxon>Halteria</taxon>
    </lineage>
</organism>
<dbReference type="InterPro" id="IPR011992">
    <property type="entry name" value="EF-hand-dom_pair"/>
</dbReference>
<dbReference type="InterPro" id="IPR002048">
    <property type="entry name" value="EF_hand_dom"/>
</dbReference>
<comment type="caution">
    <text evidence="3">The sequence shown here is derived from an EMBL/GenBank/DDBJ whole genome shotgun (WGS) entry which is preliminary data.</text>
</comment>
<evidence type="ECO:0000259" key="2">
    <source>
        <dbReference type="PROSITE" id="PS50222"/>
    </source>
</evidence>
<sequence length="1004" mass="115644">MTYEGLLVKNKELENEVIILKCQQKPVVNFNKETGNFEYQGQPMTLPNAKQEQQEITDIEEFVDSLKTWLSRKDNQSLSVRSIFEQLDRQNFGELKMPEFEVALKKVGVEIRSGEKRLLQQVLETNGTGYLKYRPLLNEIAGIPQLDFAIPEVARLARNLVEMRDLSEEMFKQLVDPQRIEMMTLEQLKETFDKVKNDQFQMASEEVESLFKKVTRSQRTIGVHISISKLTEKVFRALDAHLINMMRDHVSKSMRSLQDLFSRHDDKKQGTLTYAQLAQLLQDCGLVYKDRMFARLTTRLLDPDARTSRIAFNQLKFYTGSDLQLLPRQSYDMEPQKQSQSLGAQNSVAEESPEEQAYCRAAARKIVQSMQGTIIDAVQAKDRLKEGLISRDDLQQAIASQKIVDLEQIELSLLLKRADKGNRGYISIDKFIEMLQELVTETRQDVVLRQFAMQCKRQQVSLRTELYKYDAGKSGRIDKKTFAKAMNQLPVQVADDALDMLFQAGESGEFRAQLDIKAFLDKVNIASRYNPAAPQLSQALDKKKDSKAKQGAAAQVLQNAGGQFETWEIEKKYKTKLNALQQQIEESKKETQAAEKQAKHWMETANKLQVQKNVLEAQKIDAHAKPPGAQAQESNSQAQLESLQQLKEQVHYLQKQNLSLESDVKVQLASQIKKTLNDNDRLVERNRLLQEDVKRLEQNISRILGRQQDGGMDALERREEGELWREKRIRELESELSAREEREGELYMQLHKQDQQMLDLKFQKETFDLQYARLQKRITDLEQYKLASSKYSSVLVNNEDKAKAEVSAVAGQAGATLLGIGPQSKKDDSAEIKIRSKSSKSVMELEMLVDSLKRVVEKQKAENEALRKQIGQHEQRTEKLKSEKQLRQRIEALESELHSYEMKDVNVGEKDTTIKRLITANRQLKDDLERENERYVLLEQKHKELLVSYHTLTKEHSRVVDLMFANTTGGRLSNFKEFLATQDASERVNSGERSKFAKKFEDLY</sequence>
<accession>A0A8J8NGI6</accession>
<proteinExistence type="predicted"/>
<dbReference type="EMBL" id="RRYP01017322">
    <property type="protein sequence ID" value="TNV74186.1"/>
    <property type="molecule type" value="Genomic_DNA"/>
</dbReference>
<keyword evidence="4" id="KW-1185">Reference proteome</keyword>
<evidence type="ECO:0000313" key="3">
    <source>
        <dbReference type="EMBL" id="TNV74186.1"/>
    </source>
</evidence>
<dbReference type="PROSITE" id="PS50222">
    <property type="entry name" value="EF_HAND_2"/>
    <property type="match status" value="1"/>
</dbReference>
<protein>
    <recommendedName>
        <fullName evidence="2">EF-hand domain-containing protein</fullName>
    </recommendedName>
</protein>
<dbReference type="Proteomes" id="UP000785679">
    <property type="component" value="Unassembled WGS sequence"/>
</dbReference>
<dbReference type="Gene3D" id="1.10.238.10">
    <property type="entry name" value="EF-hand"/>
    <property type="match status" value="2"/>
</dbReference>
<feature type="coiled-coil region" evidence="1">
    <location>
        <begin position="570"/>
        <end position="604"/>
    </location>
</feature>
<evidence type="ECO:0000313" key="4">
    <source>
        <dbReference type="Proteomes" id="UP000785679"/>
    </source>
</evidence>
<evidence type="ECO:0000256" key="1">
    <source>
        <dbReference type="SAM" id="Coils"/>
    </source>
</evidence>
<gene>
    <name evidence="3" type="ORF">FGO68_gene6124</name>
</gene>
<dbReference type="GO" id="GO:0005509">
    <property type="term" value="F:calcium ion binding"/>
    <property type="evidence" value="ECO:0007669"/>
    <property type="project" value="InterPro"/>
</dbReference>
<feature type="domain" description="EF-hand" evidence="2">
    <location>
        <begin position="252"/>
        <end position="287"/>
    </location>
</feature>
<feature type="coiled-coil region" evidence="1">
    <location>
        <begin position="842"/>
        <end position="948"/>
    </location>
</feature>
<reference evidence="3" key="1">
    <citation type="submission" date="2019-06" db="EMBL/GenBank/DDBJ databases">
        <authorList>
            <person name="Zheng W."/>
        </authorList>
    </citation>
    <scope>NUCLEOTIDE SEQUENCE</scope>
    <source>
        <strain evidence="3">QDHG01</strain>
    </source>
</reference>
<feature type="coiled-coil region" evidence="1">
    <location>
        <begin position="629"/>
        <end position="706"/>
    </location>
</feature>